<dbReference type="AlphaFoldDB" id="A0A914QNN6"/>
<dbReference type="InterPro" id="IPR052854">
    <property type="entry name" value="Serpentine_rcpt_epsilon"/>
</dbReference>
<dbReference type="PANTHER" id="PTHR47518:SF9">
    <property type="entry name" value="SERPENTINE RECEPTOR, CLASS T"/>
    <property type="match status" value="1"/>
</dbReference>
<keyword evidence="1" id="KW-1133">Transmembrane helix</keyword>
<reference evidence="3" key="1">
    <citation type="submission" date="2022-11" db="UniProtKB">
        <authorList>
            <consortium name="WormBaseParasite"/>
        </authorList>
    </citation>
    <scope>IDENTIFICATION</scope>
</reference>
<protein>
    <submittedName>
        <fullName evidence="3">Uncharacterized protein</fullName>
    </submittedName>
</protein>
<dbReference type="PANTHER" id="PTHR47518">
    <property type="entry name" value="SERPENTINE RECEPTOR CLASS EPSILON-13-RELATED"/>
    <property type="match status" value="1"/>
</dbReference>
<keyword evidence="1" id="KW-0812">Transmembrane</keyword>
<evidence type="ECO:0000313" key="3">
    <source>
        <dbReference type="WBParaSite" id="PDA_v2.g5404.t1"/>
    </source>
</evidence>
<dbReference type="Proteomes" id="UP000887578">
    <property type="component" value="Unplaced"/>
</dbReference>
<dbReference type="WBParaSite" id="PDA_v2.g5404.t1">
    <property type="protein sequence ID" value="PDA_v2.g5404.t1"/>
    <property type="gene ID" value="PDA_v2.g5404"/>
</dbReference>
<accession>A0A914QNN6</accession>
<organism evidence="2 3">
    <name type="scientific">Panagrolaimus davidi</name>
    <dbReference type="NCBI Taxonomy" id="227884"/>
    <lineage>
        <taxon>Eukaryota</taxon>
        <taxon>Metazoa</taxon>
        <taxon>Ecdysozoa</taxon>
        <taxon>Nematoda</taxon>
        <taxon>Chromadorea</taxon>
        <taxon>Rhabditida</taxon>
        <taxon>Tylenchina</taxon>
        <taxon>Panagrolaimomorpha</taxon>
        <taxon>Panagrolaimoidea</taxon>
        <taxon>Panagrolaimidae</taxon>
        <taxon>Panagrolaimus</taxon>
    </lineage>
</organism>
<feature type="transmembrane region" description="Helical" evidence="1">
    <location>
        <begin position="26"/>
        <end position="47"/>
    </location>
</feature>
<feature type="transmembrane region" description="Helical" evidence="1">
    <location>
        <begin position="59"/>
        <end position="78"/>
    </location>
</feature>
<evidence type="ECO:0000256" key="1">
    <source>
        <dbReference type="SAM" id="Phobius"/>
    </source>
</evidence>
<proteinExistence type="predicted"/>
<evidence type="ECO:0000313" key="2">
    <source>
        <dbReference type="Proteomes" id="UP000887578"/>
    </source>
</evidence>
<sequence length="118" mass="13736">MYKIKAYRASLKHRHQILENVKVLKYLFPTIFIHTLVSPLGSIIAIVDSIVDFMDFTPATMFIFYNLAILLICIRHIFVQQSNSKTTNVTVVKNALGKSLPKMFTTDNYFQDLQHQWK</sequence>
<keyword evidence="2" id="KW-1185">Reference proteome</keyword>
<name>A0A914QNN6_9BILA</name>
<keyword evidence="1" id="KW-0472">Membrane</keyword>